<evidence type="ECO:0000256" key="1">
    <source>
        <dbReference type="ARBA" id="ARBA00006139"/>
    </source>
</evidence>
<protein>
    <recommendedName>
        <fullName evidence="9">Lipoprotein signal peptidase</fullName>
        <ecNumber evidence="9">3.4.23.36</ecNumber>
    </recommendedName>
    <alternativeName>
        <fullName evidence="9">Prolipoprotein signal peptidase</fullName>
    </alternativeName>
    <alternativeName>
        <fullName evidence="9">Signal peptidase II</fullName>
        <shortName evidence="9">SPase II</shortName>
    </alternativeName>
</protein>
<feature type="transmembrane region" description="Helical" evidence="9">
    <location>
        <begin position="79"/>
        <end position="105"/>
    </location>
</feature>
<dbReference type="OrthoDB" id="4308908at2"/>
<evidence type="ECO:0000256" key="3">
    <source>
        <dbReference type="ARBA" id="ARBA00022670"/>
    </source>
</evidence>
<evidence type="ECO:0000256" key="7">
    <source>
        <dbReference type="ARBA" id="ARBA00022989"/>
    </source>
</evidence>
<evidence type="ECO:0000256" key="10">
    <source>
        <dbReference type="RuleBase" id="RU000594"/>
    </source>
</evidence>
<proteinExistence type="inferred from homology"/>
<evidence type="ECO:0000313" key="13">
    <source>
        <dbReference type="EMBL" id="ROO83975.1"/>
    </source>
</evidence>
<dbReference type="PROSITE" id="PS00855">
    <property type="entry name" value="SPASE_II"/>
    <property type="match status" value="1"/>
</dbReference>
<feature type="transmembrane region" description="Helical" evidence="9">
    <location>
        <begin position="34"/>
        <end position="59"/>
    </location>
</feature>
<evidence type="ECO:0000256" key="4">
    <source>
        <dbReference type="ARBA" id="ARBA00022692"/>
    </source>
</evidence>
<dbReference type="GO" id="GO:0006508">
    <property type="term" value="P:proteolysis"/>
    <property type="evidence" value="ECO:0007669"/>
    <property type="project" value="UniProtKB-KW"/>
</dbReference>
<keyword evidence="3 9" id="KW-0645">Protease</keyword>
<sequence>MQTTRGASLSDANDSQGAGTISDAQTGSRPRRHIVLFGCVALLAVLIDQVAKIVVVATLEGQRPIELPLGISTLRVVRNAGAAFSIGTGMTWIFTIIALGVAVAIIRYAKDLRSTPWAITLGLLLGGAVGNLIDRLVRAPGVFHGHVVDWIEWPAWPFFDGWPVFNLADSCILFGGAFAVLLAGLGYQPDGSRETKASREEAAEEAPDESVEDAPAPADRTPADAAPEVKE</sequence>
<dbReference type="NCBIfam" id="TIGR00077">
    <property type="entry name" value="lspA"/>
    <property type="match status" value="1"/>
</dbReference>
<keyword evidence="6 9" id="KW-0378">Hydrolase</keyword>
<dbReference type="PANTHER" id="PTHR33695">
    <property type="entry name" value="LIPOPROTEIN SIGNAL PEPTIDASE"/>
    <property type="match status" value="1"/>
</dbReference>
<comment type="pathway">
    <text evidence="9">Protein modification; lipoprotein biosynthesis (signal peptide cleavage).</text>
</comment>
<comment type="similarity">
    <text evidence="1 9 11">Belongs to the peptidase A8 family.</text>
</comment>
<gene>
    <name evidence="9" type="primary">lspA</name>
    <name evidence="13" type="ORF">EDD29_1485</name>
</gene>
<keyword evidence="2 9" id="KW-1003">Cell membrane</keyword>
<evidence type="ECO:0000256" key="2">
    <source>
        <dbReference type="ARBA" id="ARBA00022475"/>
    </source>
</evidence>
<dbReference type="Proteomes" id="UP000272400">
    <property type="component" value="Unassembled WGS sequence"/>
</dbReference>
<feature type="compositionally biased region" description="Acidic residues" evidence="12">
    <location>
        <begin position="202"/>
        <end position="212"/>
    </location>
</feature>
<feature type="transmembrane region" description="Helical" evidence="9">
    <location>
        <begin position="164"/>
        <end position="187"/>
    </location>
</feature>
<keyword evidence="14" id="KW-1185">Reference proteome</keyword>
<feature type="region of interest" description="Disordered" evidence="12">
    <location>
        <begin position="189"/>
        <end position="231"/>
    </location>
</feature>
<evidence type="ECO:0000256" key="11">
    <source>
        <dbReference type="RuleBase" id="RU004181"/>
    </source>
</evidence>
<dbReference type="PRINTS" id="PR00781">
    <property type="entry name" value="LIPOSIGPTASE"/>
</dbReference>
<dbReference type="PANTHER" id="PTHR33695:SF1">
    <property type="entry name" value="LIPOPROTEIN SIGNAL PEPTIDASE"/>
    <property type="match status" value="1"/>
</dbReference>
<comment type="subcellular location">
    <subcellularLocation>
        <location evidence="9">Cell membrane</location>
        <topology evidence="9">Multi-pass membrane protein</topology>
    </subcellularLocation>
</comment>
<dbReference type="InterPro" id="IPR001872">
    <property type="entry name" value="Peptidase_A8"/>
</dbReference>
<comment type="function">
    <text evidence="9 10">This protein specifically catalyzes the removal of signal peptides from prolipoproteins.</text>
</comment>
<feature type="transmembrane region" description="Helical" evidence="9">
    <location>
        <begin position="117"/>
        <end position="133"/>
    </location>
</feature>
<feature type="compositionally biased region" description="Low complexity" evidence="12">
    <location>
        <begin position="213"/>
        <end position="231"/>
    </location>
</feature>
<feature type="active site" evidence="9">
    <location>
        <position position="169"/>
    </location>
</feature>
<name>A0A3N1CRZ4_9ACTN</name>
<feature type="compositionally biased region" description="Basic and acidic residues" evidence="12">
    <location>
        <begin position="191"/>
        <end position="201"/>
    </location>
</feature>
<organism evidence="13 14">
    <name type="scientific">Actinocorallia herbida</name>
    <dbReference type="NCBI Taxonomy" id="58109"/>
    <lineage>
        <taxon>Bacteria</taxon>
        <taxon>Bacillati</taxon>
        <taxon>Actinomycetota</taxon>
        <taxon>Actinomycetes</taxon>
        <taxon>Streptosporangiales</taxon>
        <taxon>Thermomonosporaceae</taxon>
        <taxon>Actinocorallia</taxon>
    </lineage>
</organism>
<evidence type="ECO:0000256" key="12">
    <source>
        <dbReference type="SAM" id="MobiDB-lite"/>
    </source>
</evidence>
<dbReference type="EMBL" id="RJKE01000001">
    <property type="protein sequence ID" value="ROO83975.1"/>
    <property type="molecule type" value="Genomic_DNA"/>
</dbReference>
<comment type="caution">
    <text evidence="13">The sequence shown here is derived from an EMBL/GenBank/DDBJ whole genome shotgun (WGS) entry which is preliminary data.</text>
</comment>
<dbReference type="GO" id="GO:0004190">
    <property type="term" value="F:aspartic-type endopeptidase activity"/>
    <property type="evidence" value="ECO:0007669"/>
    <property type="project" value="UniProtKB-UniRule"/>
</dbReference>
<evidence type="ECO:0000313" key="14">
    <source>
        <dbReference type="Proteomes" id="UP000272400"/>
    </source>
</evidence>
<evidence type="ECO:0000256" key="9">
    <source>
        <dbReference type="HAMAP-Rule" id="MF_00161"/>
    </source>
</evidence>
<dbReference type="UniPathway" id="UPA00665"/>
<feature type="region of interest" description="Disordered" evidence="12">
    <location>
        <begin position="1"/>
        <end position="26"/>
    </location>
</feature>
<evidence type="ECO:0000256" key="6">
    <source>
        <dbReference type="ARBA" id="ARBA00022801"/>
    </source>
</evidence>
<evidence type="ECO:0000256" key="5">
    <source>
        <dbReference type="ARBA" id="ARBA00022750"/>
    </source>
</evidence>
<accession>A0A3N1CRZ4</accession>
<dbReference type="EC" id="3.4.23.36" evidence="9"/>
<keyword evidence="7 9" id="KW-1133">Transmembrane helix</keyword>
<keyword evidence="4 9" id="KW-0812">Transmembrane</keyword>
<reference evidence="13 14" key="1">
    <citation type="submission" date="2018-11" db="EMBL/GenBank/DDBJ databases">
        <title>Sequencing the genomes of 1000 actinobacteria strains.</title>
        <authorList>
            <person name="Klenk H.-P."/>
        </authorList>
    </citation>
    <scope>NUCLEOTIDE SEQUENCE [LARGE SCALE GENOMIC DNA]</scope>
    <source>
        <strain evidence="13 14">DSM 44254</strain>
    </source>
</reference>
<comment type="catalytic activity">
    <reaction evidence="9 10">
        <text>Release of signal peptides from bacterial membrane prolipoproteins. Hydrolyzes -Xaa-Yaa-Zaa-|-(S,diacylglyceryl)Cys-, in which Xaa is hydrophobic (preferably Leu), and Yaa (Ala or Ser) and Zaa (Gly or Ala) have small, neutral side chains.</text>
        <dbReference type="EC" id="3.4.23.36"/>
    </reaction>
</comment>
<dbReference type="GO" id="GO:0005886">
    <property type="term" value="C:plasma membrane"/>
    <property type="evidence" value="ECO:0007669"/>
    <property type="project" value="UniProtKB-SubCell"/>
</dbReference>
<evidence type="ECO:0000256" key="8">
    <source>
        <dbReference type="ARBA" id="ARBA00023136"/>
    </source>
</evidence>
<dbReference type="HAMAP" id="MF_00161">
    <property type="entry name" value="LspA"/>
    <property type="match status" value="1"/>
</dbReference>
<keyword evidence="8 9" id="KW-0472">Membrane</keyword>
<dbReference type="Pfam" id="PF01252">
    <property type="entry name" value="Peptidase_A8"/>
    <property type="match status" value="1"/>
</dbReference>
<feature type="active site" evidence="9">
    <location>
        <position position="149"/>
    </location>
</feature>
<dbReference type="AlphaFoldDB" id="A0A3N1CRZ4"/>
<keyword evidence="5 9" id="KW-0064">Aspartyl protease</keyword>